<dbReference type="Proteomes" id="UP000805193">
    <property type="component" value="Unassembled WGS sequence"/>
</dbReference>
<keyword evidence="2" id="KW-1185">Reference proteome</keyword>
<proteinExistence type="predicted"/>
<name>A0AC60NU93_IXOPE</name>
<reference evidence="1 2" key="1">
    <citation type="journal article" date="2020" name="Cell">
        <title>Large-Scale Comparative Analyses of Tick Genomes Elucidate Their Genetic Diversity and Vector Capacities.</title>
        <authorList>
            <consortium name="Tick Genome and Microbiome Consortium (TIGMIC)"/>
            <person name="Jia N."/>
            <person name="Wang J."/>
            <person name="Shi W."/>
            <person name="Du L."/>
            <person name="Sun Y."/>
            <person name="Zhan W."/>
            <person name="Jiang J.F."/>
            <person name="Wang Q."/>
            <person name="Zhang B."/>
            <person name="Ji P."/>
            <person name="Bell-Sakyi L."/>
            <person name="Cui X.M."/>
            <person name="Yuan T.T."/>
            <person name="Jiang B.G."/>
            <person name="Yang W.F."/>
            <person name="Lam T.T."/>
            <person name="Chang Q.C."/>
            <person name="Ding S.J."/>
            <person name="Wang X.J."/>
            <person name="Zhu J.G."/>
            <person name="Ruan X.D."/>
            <person name="Zhao L."/>
            <person name="Wei J.T."/>
            <person name="Ye R.Z."/>
            <person name="Que T.C."/>
            <person name="Du C.H."/>
            <person name="Zhou Y.H."/>
            <person name="Cheng J.X."/>
            <person name="Dai P.F."/>
            <person name="Guo W.B."/>
            <person name="Han X.H."/>
            <person name="Huang E.J."/>
            <person name="Li L.F."/>
            <person name="Wei W."/>
            <person name="Gao Y.C."/>
            <person name="Liu J.Z."/>
            <person name="Shao H.Z."/>
            <person name="Wang X."/>
            <person name="Wang C.C."/>
            <person name="Yang T.C."/>
            <person name="Huo Q.B."/>
            <person name="Li W."/>
            <person name="Chen H.Y."/>
            <person name="Chen S.E."/>
            <person name="Zhou L.G."/>
            <person name="Ni X.B."/>
            <person name="Tian J.H."/>
            <person name="Sheng Y."/>
            <person name="Liu T."/>
            <person name="Pan Y.S."/>
            <person name="Xia L.Y."/>
            <person name="Li J."/>
            <person name="Zhao F."/>
            <person name="Cao W.C."/>
        </authorList>
    </citation>
    <scope>NUCLEOTIDE SEQUENCE [LARGE SCALE GENOMIC DNA]</scope>
    <source>
        <strain evidence="1">Iper-2018</strain>
    </source>
</reference>
<organism evidence="1 2">
    <name type="scientific">Ixodes persulcatus</name>
    <name type="common">Taiga tick</name>
    <dbReference type="NCBI Taxonomy" id="34615"/>
    <lineage>
        <taxon>Eukaryota</taxon>
        <taxon>Metazoa</taxon>
        <taxon>Ecdysozoa</taxon>
        <taxon>Arthropoda</taxon>
        <taxon>Chelicerata</taxon>
        <taxon>Arachnida</taxon>
        <taxon>Acari</taxon>
        <taxon>Parasitiformes</taxon>
        <taxon>Ixodida</taxon>
        <taxon>Ixodoidea</taxon>
        <taxon>Ixodidae</taxon>
        <taxon>Ixodinae</taxon>
        <taxon>Ixodes</taxon>
    </lineage>
</organism>
<dbReference type="EMBL" id="JABSTQ010011498">
    <property type="protein sequence ID" value="KAG0410684.1"/>
    <property type="molecule type" value="Genomic_DNA"/>
</dbReference>
<gene>
    <name evidence="1" type="ORF">HPB47_012190</name>
</gene>
<accession>A0AC60NU93</accession>
<protein>
    <submittedName>
        <fullName evidence="1">Uncharacterized protein</fullName>
    </submittedName>
</protein>
<evidence type="ECO:0000313" key="1">
    <source>
        <dbReference type="EMBL" id="KAG0410684.1"/>
    </source>
</evidence>
<sequence length="83" mass="9044">MWSTANSHSRISLQSSRRHPGDQERSARGPDFLLDAPLRQRAAAAYSVDEDSASPAAAAHDDEGSSRHRGFSETRAHGRGRCL</sequence>
<evidence type="ECO:0000313" key="2">
    <source>
        <dbReference type="Proteomes" id="UP000805193"/>
    </source>
</evidence>
<comment type="caution">
    <text evidence="1">The sequence shown here is derived from an EMBL/GenBank/DDBJ whole genome shotgun (WGS) entry which is preliminary data.</text>
</comment>